<dbReference type="EMBL" id="CAJFDI010000001">
    <property type="protein sequence ID" value="CAD5208292.1"/>
    <property type="molecule type" value="Genomic_DNA"/>
</dbReference>
<evidence type="ECO:0000313" key="3">
    <source>
        <dbReference type="Proteomes" id="UP000659654"/>
    </source>
</evidence>
<evidence type="ECO:0000256" key="1">
    <source>
        <dbReference type="SAM" id="SignalP"/>
    </source>
</evidence>
<organism evidence="2 3">
    <name type="scientific">Bursaphelenchus xylophilus</name>
    <name type="common">Pinewood nematode worm</name>
    <name type="synonym">Aphelenchoides xylophilus</name>
    <dbReference type="NCBI Taxonomy" id="6326"/>
    <lineage>
        <taxon>Eukaryota</taxon>
        <taxon>Metazoa</taxon>
        <taxon>Ecdysozoa</taxon>
        <taxon>Nematoda</taxon>
        <taxon>Chromadorea</taxon>
        <taxon>Rhabditida</taxon>
        <taxon>Tylenchina</taxon>
        <taxon>Tylenchomorpha</taxon>
        <taxon>Aphelenchoidea</taxon>
        <taxon>Aphelenchoididae</taxon>
        <taxon>Bursaphelenchus</taxon>
    </lineage>
</organism>
<accession>A0A7I8XNW8</accession>
<reference evidence="2" key="1">
    <citation type="submission" date="2020-09" db="EMBL/GenBank/DDBJ databases">
        <authorList>
            <person name="Kikuchi T."/>
        </authorList>
    </citation>
    <scope>NUCLEOTIDE SEQUENCE</scope>
    <source>
        <strain evidence="2">Ka4C1</strain>
    </source>
</reference>
<dbReference type="Proteomes" id="UP000582659">
    <property type="component" value="Unassembled WGS sequence"/>
</dbReference>
<name>A0A7I8XNW8_BURXY</name>
<dbReference type="AlphaFoldDB" id="A0A7I8XNW8"/>
<feature type="signal peptide" evidence="1">
    <location>
        <begin position="1"/>
        <end position="18"/>
    </location>
</feature>
<evidence type="ECO:0000313" key="2">
    <source>
        <dbReference type="EMBL" id="CAD5208292.1"/>
    </source>
</evidence>
<keyword evidence="3" id="KW-1185">Reference proteome</keyword>
<dbReference type="EMBL" id="CAJFCV020000001">
    <property type="protein sequence ID" value="CAG9080909.1"/>
    <property type="molecule type" value="Genomic_DNA"/>
</dbReference>
<sequence length="111" mass="12514">MKSVCVCFLLLAVSTALAADSVLYRLCKNFVGAQNMWKAEGKCPRSFKQGEEAACNDLENFKPPYENDEQERNIMMGVMGCRVTRCELTDEYCESNKATLDRLSPKQKSSE</sequence>
<feature type="chain" id="PRO_5035385202" evidence="1">
    <location>
        <begin position="19"/>
        <end position="111"/>
    </location>
</feature>
<dbReference type="Proteomes" id="UP000659654">
    <property type="component" value="Unassembled WGS sequence"/>
</dbReference>
<proteinExistence type="predicted"/>
<comment type="caution">
    <text evidence="2">The sequence shown here is derived from an EMBL/GenBank/DDBJ whole genome shotgun (WGS) entry which is preliminary data.</text>
</comment>
<protein>
    <submittedName>
        <fullName evidence="2">(pine wood nematode) hypothetical protein</fullName>
    </submittedName>
</protein>
<keyword evidence="1" id="KW-0732">Signal</keyword>
<gene>
    <name evidence="2" type="ORF">BXYJ_LOCUS528</name>
</gene>